<dbReference type="InterPro" id="IPR003593">
    <property type="entry name" value="AAA+_ATPase"/>
</dbReference>
<comment type="subcellular location">
    <subcellularLocation>
        <location evidence="1">Cell membrane</location>
        <topology evidence="1">Peripheral membrane protein</topology>
    </subcellularLocation>
</comment>
<dbReference type="Gene3D" id="3.40.50.300">
    <property type="entry name" value="P-loop containing nucleotide triphosphate hydrolases"/>
    <property type="match status" value="1"/>
</dbReference>
<feature type="domain" description="ABC transporter" evidence="8">
    <location>
        <begin position="8"/>
        <end position="242"/>
    </location>
</feature>
<dbReference type="Proteomes" id="UP000250462">
    <property type="component" value="Unassembled WGS sequence"/>
</dbReference>
<feature type="compositionally biased region" description="Low complexity" evidence="7">
    <location>
        <begin position="248"/>
        <end position="272"/>
    </location>
</feature>
<proteinExistence type="inferred from homology"/>
<evidence type="ECO:0000256" key="2">
    <source>
        <dbReference type="ARBA" id="ARBA00005417"/>
    </source>
</evidence>
<dbReference type="PANTHER" id="PTHR42711">
    <property type="entry name" value="ABC TRANSPORTER ATP-BINDING PROTEIN"/>
    <property type="match status" value="1"/>
</dbReference>
<comment type="caution">
    <text evidence="9">The sequence shown here is derived from an EMBL/GenBank/DDBJ whole genome shotgun (WGS) entry which is preliminary data.</text>
</comment>
<evidence type="ECO:0000256" key="6">
    <source>
        <dbReference type="ARBA" id="ARBA00023251"/>
    </source>
</evidence>
<dbReference type="GO" id="GO:0016887">
    <property type="term" value="F:ATP hydrolysis activity"/>
    <property type="evidence" value="ECO:0007669"/>
    <property type="project" value="InterPro"/>
</dbReference>
<dbReference type="InterPro" id="IPR003439">
    <property type="entry name" value="ABC_transporter-like_ATP-bd"/>
</dbReference>
<organism evidence="9 10">
    <name type="scientific">Phytoactinopolyspora halophila</name>
    <dbReference type="NCBI Taxonomy" id="1981511"/>
    <lineage>
        <taxon>Bacteria</taxon>
        <taxon>Bacillati</taxon>
        <taxon>Actinomycetota</taxon>
        <taxon>Actinomycetes</taxon>
        <taxon>Jiangellales</taxon>
        <taxon>Jiangellaceae</taxon>
        <taxon>Phytoactinopolyspora</taxon>
    </lineage>
</organism>
<dbReference type="RefSeq" id="WP_112256260.1">
    <property type="nucleotide sequence ID" value="NZ_QMIG01000001.1"/>
</dbReference>
<dbReference type="SMART" id="SM00382">
    <property type="entry name" value="AAA"/>
    <property type="match status" value="1"/>
</dbReference>
<dbReference type="Pfam" id="PF00005">
    <property type="entry name" value="ABC_tran"/>
    <property type="match status" value="1"/>
</dbReference>
<evidence type="ECO:0000259" key="8">
    <source>
        <dbReference type="PROSITE" id="PS50893"/>
    </source>
</evidence>
<dbReference type="InterPro" id="IPR050763">
    <property type="entry name" value="ABC_transporter_ATP-binding"/>
</dbReference>
<dbReference type="EMBL" id="QMIG01000001">
    <property type="protein sequence ID" value="RAW18643.1"/>
    <property type="molecule type" value="Genomic_DNA"/>
</dbReference>
<comment type="similarity">
    <text evidence="2">Belongs to the ABC transporter superfamily.</text>
</comment>
<sequence>MNQPAPVITARRLARTFQTRTGRVEAVRGIDVDVQTGEIIGLLGPNGAGKTTTVRMLTTLLAPTAGDATIAGHDLRHDPRGVRSRIGYVAQGGSTSDESLVLEEIILQARLFGIGKARAKANATALLPSLDLDGLEHRPCRQLSGGQRRRVDIALGLVHQPHIIFLDEPTSGLDPQSRANLWEHIRKLRTDGVTVVLSTHYLDEADALCDRLLVMDHGTIVADGTPDELKRRISGDIVTVEIDTTAMAGSGDTASSRSDRAASSPESARSTPGTDATVRAARQAVDVRSVLVERNRVHVTVEHGDQAVVPILRALDGAGIAPSALTVKRPSLDDVFLSLTGRSLRDSDENRDRGRAGGMTSEPETGTPAVSHP</sequence>
<evidence type="ECO:0000313" key="10">
    <source>
        <dbReference type="Proteomes" id="UP000250462"/>
    </source>
</evidence>
<dbReference type="PROSITE" id="PS50893">
    <property type="entry name" value="ABC_TRANSPORTER_2"/>
    <property type="match status" value="1"/>
</dbReference>
<feature type="compositionally biased region" description="Basic and acidic residues" evidence="7">
    <location>
        <begin position="345"/>
        <end position="355"/>
    </location>
</feature>
<keyword evidence="6" id="KW-0046">Antibiotic resistance</keyword>
<dbReference type="GO" id="GO:0005886">
    <property type="term" value="C:plasma membrane"/>
    <property type="evidence" value="ECO:0007669"/>
    <property type="project" value="UniProtKB-SubCell"/>
</dbReference>
<keyword evidence="5" id="KW-0067">ATP-binding</keyword>
<keyword evidence="4" id="KW-0547">Nucleotide-binding</keyword>
<dbReference type="InterPro" id="IPR027417">
    <property type="entry name" value="P-loop_NTPase"/>
</dbReference>
<evidence type="ECO:0000256" key="1">
    <source>
        <dbReference type="ARBA" id="ARBA00004202"/>
    </source>
</evidence>
<dbReference type="GO" id="GO:0046677">
    <property type="term" value="P:response to antibiotic"/>
    <property type="evidence" value="ECO:0007669"/>
    <property type="project" value="UniProtKB-KW"/>
</dbReference>
<evidence type="ECO:0000256" key="3">
    <source>
        <dbReference type="ARBA" id="ARBA00022448"/>
    </source>
</evidence>
<dbReference type="OrthoDB" id="9804819at2"/>
<evidence type="ECO:0000256" key="5">
    <source>
        <dbReference type="ARBA" id="ARBA00022840"/>
    </source>
</evidence>
<feature type="region of interest" description="Disordered" evidence="7">
    <location>
        <begin position="345"/>
        <end position="373"/>
    </location>
</feature>
<accession>A0A329R2Q8</accession>
<keyword evidence="3" id="KW-0813">Transport</keyword>
<evidence type="ECO:0000256" key="7">
    <source>
        <dbReference type="SAM" id="MobiDB-lite"/>
    </source>
</evidence>
<keyword evidence="10" id="KW-1185">Reference proteome</keyword>
<gene>
    <name evidence="9" type="ORF">DPM12_00745</name>
</gene>
<dbReference type="PANTHER" id="PTHR42711:SF5">
    <property type="entry name" value="ABC TRANSPORTER ATP-BINDING PROTEIN NATA"/>
    <property type="match status" value="1"/>
</dbReference>
<dbReference type="AlphaFoldDB" id="A0A329R2Q8"/>
<dbReference type="InterPro" id="IPR017871">
    <property type="entry name" value="ABC_transporter-like_CS"/>
</dbReference>
<reference evidence="9 10" key="1">
    <citation type="submission" date="2018-06" db="EMBL/GenBank/DDBJ databases">
        <title>Phytoactinopolyspora halophila sp. nov., a novel halophilic actinomycete isolated from a saline soil in China.</title>
        <authorList>
            <person name="Tang S.-K."/>
        </authorList>
    </citation>
    <scope>NUCLEOTIDE SEQUENCE [LARGE SCALE GENOMIC DNA]</scope>
    <source>
        <strain evidence="9 10">YIM 96934</strain>
    </source>
</reference>
<dbReference type="GO" id="GO:0005524">
    <property type="term" value="F:ATP binding"/>
    <property type="evidence" value="ECO:0007669"/>
    <property type="project" value="UniProtKB-KW"/>
</dbReference>
<dbReference type="PROSITE" id="PS00211">
    <property type="entry name" value="ABC_TRANSPORTER_1"/>
    <property type="match status" value="1"/>
</dbReference>
<evidence type="ECO:0000256" key="4">
    <source>
        <dbReference type="ARBA" id="ARBA00022741"/>
    </source>
</evidence>
<feature type="region of interest" description="Disordered" evidence="7">
    <location>
        <begin position="248"/>
        <end position="279"/>
    </location>
</feature>
<evidence type="ECO:0000313" key="9">
    <source>
        <dbReference type="EMBL" id="RAW18643.1"/>
    </source>
</evidence>
<name>A0A329R2Q8_9ACTN</name>
<protein>
    <submittedName>
        <fullName evidence="9">ABC transporter</fullName>
    </submittedName>
</protein>
<dbReference type="SUPFAM" id="SSF52540">
    <property type="entry name" value="P-loop containing nucleoside triphosphate hydrolases"/>
    <property type="match status" value="1"/>
</dbReference>